<evidence type="ECO:0000256" key="2">
    <source>
        <dbReference type="SAM" id="MobiDB-lite"/>
    </source>
</evidence>
<dbReference type="Proteomes" id="UP000191933">
    <property type="component" value="Unassembled WGS sequence"/>
</dbReference>
<name>A0A9W5F3L1_9HYPH</name>
<proteinExistence type="predicted"/>
<evidence type="ECO:0000256" key="1">
    <source>
        <dbReference type="SAM" id="Coils"/>
    </source>
</evidence>
<accession>A0A9W5F3L1</accession>
<protein>
    <recommendedName>
        <fullName evidence="3">Phage tail tape measure protein domain-containing protein</fullName>
    </recommendedName>
</protein>
<feature type="region of interest" description="Disordered" evidence="2">
    <location>
        <begin position="702"/>
        <end position="726"/>
    </location>
</feature>
<dbReference type="NCBIfam" id="TIGR01760">
    <property type="entry name" value="tape_meas_TP901"/>
    <property type="match status" value="1"/>
</dbReference>
<evidence type="ECO:0000313" key="4">
    <source>
        <dbReference type="EMBL" id="CUW95148.1"/>
    </source>
</evidence>
<reference evidence="4 5" key="1">
    <citation type="submission" date="2016-01" db="EMBL/GenBank/DDBJ databases">
        <authorList>
            <person name="Regsiter A."/>
            <person name="william w."/>
        </authorList>
    </citation>
    <scope>NUCLEOTIDE SEQUENCE [LARGE SCALE GENOMIC DNA]</scope>
    <source>
        <strain evidence="4 5">CFBP 5494</strain>
    </source>
</reference>
<dbReference type="Pfam" id="PF10145">
    <property type="entry name" value="PhageMin_Tail"/>
    <property type="match status" value="1"/>
</dbReference>
<feature type="compositionally biased region" description="Basic and acidic residues" evidence="2">
    <location>
        <begin position="739"/>
        <end position="751"/>
    </location>
</feature>
<keyword evidence="5" id="KW-1185">Reference proteome</keyword>
<comment type="caution">
    <text evidence="4">The sequence shown here is derived from an EMBL/GenBank/DDBJ whole genome shotgun (WGS) entry which is preliminary data.</text>
</comment>
<sequence>MGPPTMSTMDVSLRLRLLNQLSRPAGEAERDLKDLKKTAEQLGRVKGGDTLSRGLVDVGRKADAAKIKLGQIEKEADQLRRAIGKTGSGFNNFKTDAAKAETSLAKIKDRADNTRLAIARIGDGFGNLKTDAISAEASLKGIEQQSNVTRAAIGRIGDGAFSNLKADAVAAESAIKQIGTAADAADAKLRSVRGWSAGGRGPHSSSGAPGTRMSTLEGAVDQFGLPVAIGAGGAYLAGALPAGAAVAGGAAINAAGKDEFSMDQLQTTGGFDETEREKYRQMLGRAGARRGVGTQGAMGVFGALQAGGLASADAATMTDDVLVFAKATNSNPEDAANTAIALRNNMKIPANQMMRAYDTMAVGGKEGQFEVKDMARQFPSMLAAMAAQGSEGFEGVKLATAMSQSIRKTTGSGDQAKTRFEALLSDLTAPEVVDRAQKMGFDPNQTKQNALKRGDDPVLAMIEGYRKLIGGDEPKFKELFRNSESYAGLAAIFKDIDEMKAMVGRMGGAEGTIAKDYETSTGNFETQKDRLSANIGTNIKSLAAPLLPLLTSLAEHASSAMERARENEQKNPLSVAPAYGLLEWFTKLAVDTGGEGRPSAAKRFLLGDAADPDFSFRKHMAIGGGTSGDLGASTGAIPVPTPRPAEFGQAAKEGMAAYNSALSSEGEAAKAEASSIADYIKSVLGFTVSPTISPTFVPPASVPAPAPAGEKHSSLQQSSNVRLTQNITTPNAKLAAVKARREQSRAIEQARSRSFYDLGPRLA</sequence>
<gene>
    <name evidence="4" type="ORF">AGR2A_Lc150004</name>
</gene>
<organism evidence="4 5">
    <name type="scientific">Agrobacterium genomosp. 2 str. CFBP 5494</name>
    <dbReference type="NCBI Taxonomy" id="1183436"/>
    <lineage>
        <taxon>Bacteria</taxon>
        <taxon>Pseudomonadati</taxon>
        <taxon>Pseudomonadota</taxon>
        <taxon>Alphaproteobacteria</taxon>
        <taxon>Hyphomicrobiales</taxon>
        <taxon>Rhizobiaceae</taxon>
        <taxon>Rhizobium/Agrobacterium group</taxon>
        <taxon>Agrobacterium</taxon>
        <taxon>Agrobacterium tumefaciens complex</taxon>
    </lineage>
</organism>
<feature type="domain" description="Phage tail tape measure protein" evidence="3">
    <location>
        <begin position="295"/>
        <end position="453"/>
    </location>
</feature>
<feature type="region of interest" description="Disordered" evidence="2">
    <location>
        <begin position="193"/>
        <end position="213"/>
    </location>
</feature>
<evidence type="ECO:0000313" key="5">
    <source>
        <dbReference type="Proteomes" id="UP000191933"/>
    </source>
</evidence>
<dbReference type="EMBL" id="FBVY01000027">
    <property type="protein sequence ID" value="CUW95148.1"/>
    <property type="molecule type" value="Genomic_DNA"/>
</dbReference>
<feature type="coiled-coil region" evidence="1">
    <location>
        <begin position="25"/>
        <end position="82"/>
    </location>
</feature>
<keyword evidence="1" id="KW-0175">Coiled coil</keyword>
<dbReference type="InterPro" id="IPR010090">
    <property type="entry name" value="Phage_tape_meas"/>
</dbReference>
<feature type="region of interest" description="Disordered" evidence="2">
    <location>
        <begin position="627"/>
        <end position="646"/>
    </location>
</feature>
<feature type="compositionally biased region" description="Polar residues" evidence="2">
    <location>
        <begin position="714"/>
        <end position="726"/>
    </location>
</feature>
<evidence type="ECO:0000259" key="3">
    <source>
        <dbReference type="Pfam" id="PF10145"/>
    </source>
</evidence>
<dbReference type="AlphaFoldDB" id="A0A9W5F3L1"/>
<feature type="region of interest" description="Disordered" evidence="2">
    <location>
        <begin position="732"/>
        <end position="751"/>
    </location>
</feature>
<feature type="compositionally biased region" description="Polar residues" evidence="2">
    <location>
        <begin position="203"/>
        <end position="213"/>
    </location>
</feature>